<name>A0A9N9ETX9_9GLOM</name>
<keyword evidence="2" id="KW-1185">Reference proteome</keyword>
<sequence>MATFTLNFSNNTNANAKVPSGLLIDVEQEKILINILSNLNNLIIKSWSIYDQEEANIFLEKHGFKTEDDNIKWAIRRTKSSKLTSRSLYQCLCESISEKHRNIENYGKNRKRYPFVGCLAFGYITTNNNDGSVLKFEGYLTHPIACKQALPIVAPKLMLNLKVRQIAENMLAAGMSPKIILGQNMKFVEESCGGNPIVGNEKLLLTSKDLYNIRRTFYKKDWEIDVRKSVAINLENLFSKRGNNE</sequence>
<organism evidence="1 2">
    <name type="scientific">Ambispora gerdemannii</name>
    <dbReference type="NCBI Taxonomy" id="144530"/>
    <lineage>
        <taxon>Eukaryota</taxon>
        <taxon>Fungi</taxon>
        <taxon>Fungi incertae sedis</taxon>
        <taxon>Mucoromycota</taxon>
        <taxon>Glomeromycotina</taxon>
        <taxon>Glomeromycetes</taxon>
        <taxon>Archaeosporales</taxon>
        <taxon>Ambisporaceae</taxon>
        <taxon>Ambispora</taxon>
    </lineage>
</organism>
<accession>A0A9N9ETX9</accession>
<comment type="caution">
    <text evidence="1">The sequence shown here is derived from an EMBL/GenBank/DDBJ whole genome shotgun (WGS) entry which is preliminary data.</text>
</comment>
<dbReference type="EMBL" id="CAJVPL010016319">
    <property type="protein sequence ID" value="CAG8695419.1"/>
    <property type="molecule type" value="Genomic_DNA"/>
</dbReference>
<evidence type="ECO:0000313" key="2">
    <source>
        <dbReference type="Proteomes" id="UP000789831"/>
    </source>
</evidence>
<feature type="non-terminal residue" evidence="1">
    <location>
        <position position="245"/>
    </location>
</feature>
<protein>
    <submittedName>
        <fullName evidence="1">6811_t:CDS:1</fullName>
    </submittedName>
</protein>
<dbReference type="AlphaFoldDB" id="A0A9N9ETX9"/>
<dbReference type="Proteomes" id="UP000789831">
    <property type="component" value="Unassembled WGS sequence"/>
</dbReference>
<gene>
    <name evidence="1" type="ORF">AGERDE_LOCUS13256</name>
</gene>
<evidence type="ECO:0000313" key="1">
    <source>
        <dbReference type="EMBL" id="CAG8695419.1"/>
    </source>
</evidence>
<proteinExistence type="predicted"/>
<reference evidence="1" key="1">
    <citation type="submission" date="2021-06" db="EMBL/GenBank/DDBJ databases">
        <authorList>
            <person name="Kallberg Y."/>
            <person name="Tangrot J."/>
            <person name="Rosling A."/>
        </authorList>
    </citation>
    <scope>NUCLEOTIDE SEQUENCE</scope>
    <source>
        <strain evidence="1">MT106</strain>
    </source>
</reference>